<dbReference type="InterPro" id="IPR014922">
    <property type="entry name" value="YdhG-like"/>
</dbReference>
<reference evidence="2 3" key="1">
    <citation type="submission" date="2016-11" db="EMBL/GenBank/DDBJ databases">
        <authorList>
            <person name="Jaros S."/>
            <person name="Januszkiewicz K."/>
            <person name="Wedrychowicz H."/>
        </authorList>
    </citation>
    <scope>NUCLEOTIDE SEQUENCE [LARGE SCALE GENOMIC DNA]</scope>
    <source>
        <strain evidence="2 3">DSM 24787</strain>
    </source>
</reference>
<evidence type="ECO:0000313" key="3">
    <source>
        <dbReference type="Proteomes" id="UP000185003"/>
    </source>
</evidence>
<gene>
    <name evidence="2" type="ORF">SAMN04488055_2173</name>
</gene>
<dbReference type="EMBL" id="FSRA01000001">
    <property type="protein sequence ID" value="SIN93573.1"/>
    <property type="molecule type" value="Genomic_DNA"/>
</dbReference>
<name>A0A1N6FE42_9BACT</name>
<dbReference type="Pfam" id="PF13376">
    <property type="entry name" value="OmdA"/>
    <property type="match status" value="1"/>
</dbReference>
<feature type="domain" description="YdhG-like" evidence="1">
    <location>
        <begin position="16"/>
        <end position="110"/>
    </location>
</feature>
<dbReference type="AlphaFoldDB" id="A0A1N6FE42"/>
<dbReference type="Proteomes" id="UP000185003">
    <property type="component" value="Unassembled WGS sequence"/>
</dbReference>
<organism evidence="2 3">
    <name type="scientific">Chitinophaga niabensis</name>
    <dbReference type="NCBI Taxonomy" id="536979"/>
    <lineage>
        <taxon>Bacteria</taxon>
        <taxon>Pseudomonadati</taxon>
        <taxon>Bacteroidota</taxon>
        <taxon>Chitinophagia</taxon>
        <taxon>Chitinophagales</taxon>
        <taxon>Chitinophagaceae</taxon>
        <taxon>Chitinophaga</taxon>
    </lineage>
</organism>
<accession>A0A1N6FE42</accession>
<evidence type="ECO:0000259" key="1">
    <source>
        <dbReference type="Pfam" id="PF08818"/>
    </source>
</evidence>
<dbReference type="Pfam" id="PF08818">
    <property type="entry name" value="DUF1801"/>
    <property type="match status" value="1"/>
</dbReference>
<dbReference type="OrthoDB" id="9800461at2"/>
<sequence length="197" mass="22448">MKKVDDYIARSAPFAQPILEHLRELVYKACPHAEETIKWGMPIFETYGANMCSMAAFKQHCAFGFWKASLLEDKQGILQAAENAMGSLGRITSLEDLPSEKILISYLREADALNRDNIKVPKVPKEKKELVTPRELAAALKKNKAATKVFDAFSYSCKKEYIDWIDEAKTEATKLKRVATAIEWIAEGKDRNWKYKK</sequence>
<protein>
    <submittedName>
        <fullName evidence="2">Uncharacterized conserved protein YdeI, YjbR/CyaY-like superfamily, DUF1801 family</fullName>
    </submittedName>
</protein>
<dbReference type="STRING" id="536979.SAMN04488055_2173"/>
<evidence type="ECO:0000313" key="2">
    <source>
        <dbReference type="EMBL" id="SIN93573.1"/>
    </source>
</evidence>
<dbReference type="SUPFAM" id="SSF159888">
    <property type="entry name" value="YdhG-like"/>
    <property type="match status" value="1"/>
</dbReference>
<keyword evidence="3" id="KW-1185">Reference proteome</keyword>
<dbReference type="Gene3D" id="3.90.1150.200">
    <property type="match status" value="1"/>
</dbReference>
<proteinExistence type="predicted"/>
<dbReference type="RefSeq" id="WP_074239255.1">
    <property type="nucleotide sequence ID" value="NZ_FSRA01000001.1"/>
</dbReference>